<evidence type="ECO:0000256" key="3">
    <source>
        <dbReference type="ARBA" id="ARBA00022679"/>
    </source>
</evidence>
<dbReference type="AlphaFoldDB" id="A0A1H9S995"/>
<keyword evidence="11" id="KW-1185">Reference proteome</keyword>
<dbReference type="OrthoDB" id="9812943at2"/>
<evidence type="ECO:0000313" key="11">
    <source>
        <dbReference type="Proteomes" id="UP000198948"/>
    </source>
</evidence>
<keyword evidence="2 8" id="KW-0963">Cytoplasm</keyword>
<comment type="function">
    <text evidence="8">Catalyzes the phosphorylation of the 3'-hydroxyl group of dephosphocoenzyme A to form coenzyme A.</text>
</comment>
<keyword evidence="4 8" id="KW-0547">Nucleotide-binding</keyword>
<evidence type="ECO:0000256" key="6">
    <source>
        <dbReference type="ARBA" id="ARBA00022840"/>
    </source>
</evidence>
<dbReference type="Proteomes" id="UP000198948">
    <property type="component" value="Unassembled WGS sequence"/>
</dbReference>
<dbReference type="STRING" id="142588.SAMN04488559_106140"/>
<dbReference type="NCBIfam" id="TIGR00152">
    <property type="entry name" value="dephospho-CoA kinase"/>
    <property type="match status" value="1"/>
</dbReference>
<dbReference type="EMBL" id="FOHA01000006">
    <property type="protein sequence ID" value="SER81165.1"/>
    <property type="molecule type" value="Genomic_DNA"/>
</dbReference>
<reference evidence="10 11" key="1">
    <citation type="submission" date="2016-10" db="EMBL/GenBank/DDBJ databases">
        <authorList>
            <person name="de Groot N.N."/>
        </authorList>
    </citation>
    <scope>NUCLEOTIDE SEQUENCE [LARGE SCALE GENOMIC DNA]</scope>
    <source>
        <strain evidence="10 11">DSM 13760</strain>
    </source>
</reference>
<evidence type="ECO:0000256" key="4">
    <source>
        <dbReference type="ARBA" id="ARBA00022741"/>
    </source>
</evidence>
<accession>A0A1H9S995</accession>
<keyword evidence="7 8" id="KW-0173">Coenzyme A biosynthesis</keyword>
<dbReference type="EC" id="2.7.1.24" evidence="8 9"/>
<dbReference type="GO" id="GO:0005524">
    <property type="term" value="F:ATP binding"/>
    <property type="evidence" value="ECO:0007669"/>
    <property type="project" value="UniProtKB-UniRule"/>
</dbReference>
<feature type="binding site" evidence="8">
    <location>
        <begin position="12"/>
        <end position="17"/>
    </location>
    <ligand>
        <name>ATP</name>
        <dbReference type="ChEBI" id="CHEBI:30616"/>
    </ligand>
</feature>
<dbReference type="GO" id="GO:0005737">
    <property type="term" value="C:cytoplasm"/>
    <property type="evidence" value="ECO:0007669"/>
    <property type="project" value="UniProtKB-SubCell"/>
</dbReference>
<organism evidence="10 11">
    <name type="scientific">Isobaculum melis</name>
    <dbReference type="NCBI Taxonomy" id="142588"/>
    <lineage>
        <taxon>Bacteria</taxon>
        <taxon>Bacillati</taxon>
        <taxon>Bacillota</taxon>
        <taxon>Bacilli</taxon>
        <taxon>Lactobacillales</taxon>
        <taxon>Carnobacteriaceae</taxon>
        <taxon>Isobaculum</taxon>
    </lineage>
</organism>
<dbReference type="Pfam" id="PF01121">
    <property type="entry name" value="CoaE"/>
    <property type="match status" value="1"/>
</dbReference>
<keyword evidence="3 8" id="KW-0808">Transferase</keyword>
<dbReference type="SUPFAM" id="SSF52540">
    <property type="entry name" value="P-loop containing nucleoside triphosphate hydrolases"/>
    <property type="match status" value="1"/>
</dbReference>
<comment type="subcellular location">
    <subcellularLocation>
        <location evidence="8">Cytoplasm</location>
    </subcellularLocation>
</comment>
<evidence type="ECO:0000256" key="7">
    <source>
        <dbReference type="ARBA" id="ARBA00022993"/>
    </source>
</evidence>
<evidence type="ECO:0000256" key="2">
    <source>
        <dbReference type="ARBA" id="ARBA00022490"/>
    </source>
</evidence>
<proteinExistence type="inferred from homology"/>
<sequence>MTKVIGLTGSIASGKSTVSEFLKAQHIPLLDADVIAREVVEKESEGLQKLVLAFGKEILQADGTLNRKKLGQLIFNQEEKRKTLNQILHPLIREAMLRKRDEAKAQNIPLLVMDIPLLFETNYADEVDEIVVVAVSPTVQLQRLMDRNQLSQAEATARIATQWPITQKMVLADVVIDNNGTKEETREQVEAWLKKLS</sequence>
<dbReference type="GO" id="GO:0004140">
    <property type="term" value="F:dephospho-CoA kinase activity"/>
    <property type="evidence" value="ECO:0007669"/>
    <property type="project" value="UniProtKB-UniRule"/>
</dbReference>
<dbReference type="InterPro" id="IPR001977">
    <property type="entry name" value="Depp_CoAkinase"/>
</dbReference>
<dbReference type="PROSITE" id="PS51219">
    <property type="entry name" value="DPCK"/>
    <property type="match status" value="1"/>
</dbReference>
<protein>
    <recommendedName>
        <fullName evidence="8 9">Dephospho-CoA kinase</fullName>
        <ecNumber evidence="8 9">2.7.1.24</ecNumber>
    </recommendedName>
    <alternativeName>
        <fullName evidence="8">Dephosphocoenzyme A kinase</fullName>
    </alternativeName>
</protein>
<name>A0A1H9S995_9LACT</name>
<dbReference type="HAMAP" id="MF_00376">
    <property type="entry name" value="Dephospho_CoA_kinase"/>
    <property type="match status" value="1"/>
</dbReference>
<dbReference type="InterPro" id="IPR027417">
    <property type="entry name" value="P-loop_NTPase"/>
</dbReference>
<comment type="similarity">
    <text evidence="1 8">Belongs to the CoaE family.</text>
</comment>
<keyword evidence="6 8" id="KW-0067">ATP-binding</keyword>
<dbReference type="GO" id="GO:0015937">
    <property type="term" value="P:coenzyme A biosynthetic process"/>
    <property type="evidence" value="ECO:0007669"/>
    <property type="project" value="UniProtKB-UniRule"/>
</dbReference>
<comment type="pathway">
    <text evidence="8">Cofactor biosynthesis; coenzyme A biosynthesis; CoA from (R)-pantothenate: step 5/5.</text>
</comment>
<evidence type="ECO:0000313" key="10">
    <source>
        <dbReference type="EMBL" id="SER81165.1"/>
    </source>
</evidence>
<evidence type="ECO:0000256" key="8">
    <source>
        <dbReference type="HAMAP-Rule" id="MF_00376"/>
    </source>
</evidence>
<dbReference type="CDD" id="cd02022">
    <property type="entry name" value="DPCK"/>
    <property type="match status" value="1"/>
</dbReference>
<gene>
    <name evidence="8" type="primary">coaE</name>
    <name evidence="10" type="ORF">SAMN04488559_106140</name>
</gene>
<evidence type="ECO:0000256" key="1">
    <source>
        <dbReference type="ARBA" id="ARBA00009018"/>
    </source>
</evidence>
<evidence type="ECO:0000256" key="9">
    <source>
        <dbReference type="NCBIfam" id="TIGR00152"/>
    </source>
</evidence>
<comment type="catalytic activity">
    <reaction evidence="8">
        <text>3'-dephospho-CoA + ATP = ADP + CoA + H(+)</text>
        <dbReference type="Rhea" id="RHEA:18245"/>
        <dbReference type="ChEBI" id="CHEBI:15378"/>
        <dbReference type="ChEBI" id="CHEBI:30616"/>
        <dbReference type="ChEBI" id="CHEBI:57287"/>
        <dbReference type="ChEBI" id="CHEBI:57328"/>
        <dbReference type="ChEBI" id="CHEBI:456216"/>
        <dbReference type="EC" id="2.7.1.24"/>
    </reaction>
</comment>
<dbReference type="FunFam" id="3.40.50.300:FF:000991">
    <property type="entry name" value="Dephospho-CoA kinase"/>
    <property type="match status" value="1"/>
</dbReference>
<keyword evidence="5 8" id="KW-0418">Kinase</keyword>
<dbReference type="UniPathway" id="UPA00241">
    <property type="reaction ID" value="UER00356"/>
</dbReference>
<dbReference type="Gene3D" id="3.40.50.300">
    <property type="entry name" value="P-loop containing nucleotide triphosphate hydrolases"/>
    <property type="match status" value="1"/>
</dbReference>
<dbReference type="RefSeq" id="WP_092651667.1">
    <property type="nucleotide sequence ID" value="NZ_FOHA01000006.1"/>
</dbReference>
<dbReference type="PANTHER" id="PTHR10695:SF46">
    <property type="entry name" value="BIFUNCTIONAL COENZYME A SYNTHASE-RELATED"/>
    <property type="match status" value="1"/>
</dbReference>
<evidence type="ECO:0000256" key="5">
    <source>
        <dbReference type="ARBA" id="ARBA00022777"/>
    </source>
</evidence>
<dbReference type="PANTHER" id="PTHR10695">
    <property type="entry name" value="DEPHOSPHO-COA KINASE-RELATED"/>
    <property type="match status" value="1"/>
</dbReference>